<dbReference type="EMBL" id="JAULSW010000001">
    <property type="protein sequence ID" value="KAK3395215.1"/>
    <property type="molecule type" value="Genomic_DNA"/>
</dbReference>
<reference evidence="4" key="1">
    <citation type="journal article" date="2023" name="Mol. Phylogenet. Evol.">
        <title>Genome-scale phylogeny and comparative genomics of the fungal order Sordariales.</title>
        <authorList>
            <person name="Hensen N."/>
            <person name="Bonometti L."/>
            <person name="Westerberg I."/>
            <person name="Brannstrom I.O."/>
            <person name="Guillou S."/>
            <person name="Cros-Aarteil S."/>
            <person name="Calhoun S."/>
            <person name="Haridas S."/>
            <person name="Kuo A."/>
            <person name="Mondo S."/>
            <person name="Pangilinan J."/>
            <person name="Riley R."/>
            <person name="LaButti K."/>
            <person name="Andreopoulos B."/>
            <person name="Lipzen A."/>
            <person name="Chen C."/>
            <person name="Yan M."/>
            <person name="Daum C."/>
            <person name="Ng V."/>
            <person name="Clum A."/>
            <person name="Steindorff A."/>
            <person name="Ohm R.A."/>
            <person name="Martin F."/>
            <person name="Silar P."/>
            <person name="Natvig D.O."/>
            <person name="Lalanne C."/>
            <person name="Gautier V."/>
            <person name="Ament-Velasquez S.L."/>
            <person name="Kruys A."/>
            <person name="Hutchinson M.I."/>
            <person name="Powell A.J."/>
            <person name="Barry K."/>
            <person name="Miller A.N."/>
            <person name="Grigoriev I.V."/>
            <person name="Debuchy R."/>
            <person name="Gladieux P."/>
            <person name="Hiltunen Thoren M."/>
            <person name="Johannesson H."/>
        </authorList>
    </citation>
    <scope>NUCLEOTIDE SEQUENCE</scope>
    <source>
        <strain evidence="4">CBS 232.78</strain>
    </source>
</reference>
<protein>
    <submittedName>
        <fullName evidence="4">Uncharacterized protein</fullName>
    </submittedName>
</protein>
<organism evidence="4 5">
    <name type="scientific">Podospora didyma</name>
    <dbReference type="NCBI Taxonomy" id="330526"/>
    <lineage>
        <taxon>Eukaryota</taxon>
        <taxon>Fungi</taxon>
        <taxon>Dikarya</taxon>
        <taxon>Ascomycota</taxon>
        <taxon>Pezizomycotina</taxon>
        <taxon>Sordariomycetes</taxon>
        <taxon>Sordariomycetidae</taxon>
        <taxon>Sordariales</taxon>
        <taxon>Podosporaceae</taxon>
        <taxon>Podospora</taxon>
    </lineage>
</organism>
<gene>
    <name evidence="4" type="ORF">B0H63DRAFT_462827</name>
</gene>
<dbReference type="SUPFAM" id="SSF48403">
    <property type="entry name" value="Ankyrin repeat"/>
    <property type="match status" value="1"/>
</dbReference>
<evidence type="ECO:0000256" key="2">
    <source>
        <dbReference type="ARBA" id="ARBA00023043"/>
    </source>
</evidence>
<dbReference type="Gene3D" id="3.40.50.1460">
    <property type="match status" value="1"/>
</dbReference>
<reference evidence="4" key="2">
    <citation type="submission" date="2023-06" db="EMBL/GenBank/DDBJ databases">
        <authorList>
            <consortium name="Lawrence Berkeley National Laboratory"/>
            <person name="Haridas S."/>
            <person name="Hensen N."/>
            <person name="Bonometti L."/>
            <person name="Westerberg I."/>
            <person name="Brannstrom I.O."/>
            <person name="Guillou S."/>
            <person name="Cros-Aarteil S."/>
            <person name="Calhoun S."/>
            <person name="Kuo A."/>
            <person name="Mondo S."/>
            <person name="Pangilinan J."/>
            <person name="Riley R."/>
            <person name="LaButti K."/>
            <person name="Andreopoulos B."/>
            <person name="Lipzen A."/>
            <person name="Chen C."/>
            <person name="Yanf M."/>
            <person name="Daum C."/>
            <person name="Ng V."/>
            <person name="Clum A."/>
            <person name="Steindorff A."/>
            <person name="Ohm R."/>
            <person name="Martin F."/>
            <person name="Silar P."/>
            <person name="Natvig D."/>
            <person name="Lalanne C."/>
            <person name="Gautier V."/>
            <person name="Ament-velasquez S.L."/>
            <person name="Kruys A."/>
            <person name="Hutchinson M.I."/>
            <person name="Powell A.J."/>
            <person name="Barry K."/>
            <person name="Miller A.N."/>
            <person name="Grigoriev I.V."/>
            <person name="Debuchy R."/>
            <person name="Gladieux P."/>
            <person name="Thoren M.H."/>
            <person name="Johannesson H."/>
        </authorList>
    </citation>
    <scope>NUCLEOTIDE SEQUENCE</scope>
    <source>
        <strain evidence="4">CBS 232.78</strain>
    </source>
</reference>
<dbReference type="Proteomes" id="UP001285441">
    <property type="component" value="Unassembled WGS sequence"/>
</dbReference>
<dbReference type="SMART" id="SM00248">
    <property type="entry name" value="ANK"/>
    <property type="match status" value="3"/>
</dbReference>
<evidence type="ECO:0000256" key="1">
    <source>
        <dbReference type="ARBA" id="ARBA00022737"/>
    </source>
</evidence>
<keyword evidence="5" id="KW-1185">Reference proteome</keyword>
<dbReference type="InterPro" id="IPR036770">
    <property type="entry name" value="Ankyrin_rpt-contain_sf"/>
</dbReference>
<dbReference type="InterPro" id="IPR002110">
    <property type="entry name" value="Ankyrin_rpt"/>
</dbReference>
<dbReference type="PROSITE" id="PS50088">
    <property type="entry name" value="ANK_REPEAT"/>
    <property type="match status" value="2"/>
</dbReference>
<sequence length="461" mass="50670">MVIWLRTPVNNLFFLLHRYHADVNAKTKAGKTALQEAAKMGNESLVEWLVRWGGADVNAKTETGETALHWAADYGDVNVVQLLLKHDADVNARTERGETPLHWAIRNEHEEVKRLLCEHGAEPMADDPYTTVTAASKRAAVGRSGNATLWGVLIGIDTYREEGTQRLDAMDGRKELDFRNLEGCTNDISLAEQYLIGVMGVQLACIRKLVSGPSSQPEVEESNAPTYSNIIQALKDVTSAAAPGDAVYIHYSGIGSHEPTAFPTPKGVGGLDGVLVPTDIRRSGQYLRDFELEYLLRKMVDKGLVVTLVLDCQSVLPKTAFVGRQDVSPSYDISSSDHVPALSNEMAEWCRREARLNKGRKPFLEPKGYTLFATSNAHEYRGPGGKVYGVLSYHLLDLLAHGSAADLSCRALYRRLHAKMKKAGALRGGMPILAGEADRGFHGFRVDIAKGRSMEDSRLKD</sequence>
<dbReference type="PRINTS" id="PR01415">
    <property type="entry name" value="ANKYRIN"/>
</dbReference>
<dbReference type="PANTHER" id="PTHR24171">
    <property type="entry name" value="ANKYRIN REPEAT DOMAIN-CONTAINING PROTEIN 39-RELATED"/>
    <property type="match status" value="1"/>
</dbReference>
<accession>A0AAE0U974</accession>
<evidence type="ECO:0000256" key="3">
    <source>
        <dbReference type="PROSITE-ProRule" id="PRU00023"/>
    </source>
</evidence>
<comment type="caution">
    <text evidence="4">The sequence shown here is derived from an EMBL/GenBank/DDBJ whole genome shotgun (WGS) entry which is preliminary data.</text>
</comment>
<dbReference type="Pfam" id="PF12796">
    <property type="entry name" value="Ank_2"/>
    <property type="match status" value="1"/>
</dbReference>
<name>A0AAE0U974_9PEZI</name>
<evidence type="ECO:0000313" key="4">
    <source>
        <dbReference type="EMBL" id="KAK3395215.1"/>
    </source>
</evidence>
<dbReference type="Gene3D" id="1.25.40.20">
    <property type="entry name" value="Ankyrin repeat-containing domain"/>
    <property type="match status" value="2"/>
</dbReference>
<proteinExistence type="predicted"/>
<keyword evidence="1" id="KW-0677">Repeat</keyword>
<keyword evidence="2 3" id="KW-0040">ANK repeat</keyword>
<dbReference type="AlphaFoldDB" id="A0AAE0U974"/>
<feature type="repeat" description="ANK" evidence="3">
    <location>
        <begin position="96"/>
        <end position="128"/>
    </location>
</feature>
<feature type="repeat" description="ANK" evidence="3">
    <location>
        <begin position="63"/>
        <end position="95"/>
    </location>
</feature>
<dbReference type="PROSITE" id="PS50297">
    <property type="entry name" value="ANK_REP_REGION"/>
    <property type="match status" value="2"/>
</dbReference>
<evidence type="ECO:0000313" key="5">
    <source>
        <dbReference type="Proteomes" id="UP001285441"/>
    </source>
</evidence>